<dbReference type="AlphaFoldDB" id="A0ABD0RR87"/>
<feature type="non-terminal residue" evidence="1">
    <location>
        <position position="82"/>
    </location>
</feature>
<dbReference type="EMBL" id="JAMKFB020000002">
    <property type="protein sequence ID" value="KAL0200343.1"/>
    <property type="molecule type" value="Genomic_DNA"/>
</dbReference>
<organism evidence="1 2">
    <name type="scientific">Cirrhinus mrigala</name>
    <name type="common">Mrigala</name>
    <dbReference type="NCBI Taxonomy" id="683832"/>
    <lineage>
        <taxon>Eukaryota</taxon>
        <taxon>Metazoa</taxon>
        <taxon>Chordata</taxon>
        <taxon>Craniata</taxon>
        <taxon>Vertebrata</taxon>
        <taxon>Euteleostomi</taxon>
        <taxon>Actinopterygii</taxon>
        <taxon>Neopterygii</taxon>
        <taxon>Teleostei</taxon>
        <taxon>Ostariophysi</taxon>
        <taxon>Cypriniformes</taxon>
        <taxon>Cyprinidae</taxon>
        <taxon>Labeoninae</taxon>
        <taxon>Labeonini</taxon>
        <taxon>Cirrhinus</taxon>
    </lineage>
</organism>
<protein>
    <submittedName>
        <fullName evidence="1">Uncharacterized protein</fullName>
    </submittedName>
</protein>
<evidence type="ECO:0000313" key="1">
    <source>
        <dbReference type="EMBL" id="KAL0200343.1"/>
    </source>
</evidence>
<sequence>YVIAETAHFLNIKESTVGCGALGAQFDVMKPDVAIAFLLTDGSQWQWNDLTTGCMPFGWAIGTSNAPGEDSSTPWRTKMDIN</sequence>
<evidence type="ECO:0000313" key="2">
    <source>
        <dbReference type="Proteomes" id="UP001529510"/>
    </source>
</evidence>
<proteinExistence type="predicted"/>
<feature type="non-terminal residue" evidence="1">
    <location>
        <position position="1"/>
    </location>
</feature>
<comment type="caution">
    <text evidence="1">The sequence shown here is derived from an EMBL/GenBank/DDBJ whole genome shotgun (WGS) entry which is preliminary data.</text>
</comment>
<accession>A0ABD0RR87</accession>
<keyword evidence="2" id="KW-1185">Reference proteome</keyword>
<dbReference type="Proteomes" id="UP001529510">
    <property type="component" value="Unassembled WGS sequence"/>
</dbReference>
<reference evidence="1 2" key="1">
    <citation type="submission" date="2024-05" db="EMBL/GenBank/DDBJ databases">
        <title>Genome sequencing and assembly of Indian major carp, Cirrhinus mrigala (Hamilton, 1822).</title>
        <authorList>
            <person name="Mohindra V."/>
            <person name="Chowdhury L.M."/>
            <person name="Lal K."/>
            <person name="Jena J.K."/>
        </authorList>
    </citation>
    <scope>NUCLEOTIDE SEQUENCE [LARGE SCALE GENOMIC DNA]</scope>
    <source>
        <strain evidence="1">CM1030</strain>
        <tissue evidence="1">Blood</tissue>
    </source>
</reference>
<name>A0ABD0RR87_CIRMR</name>
<gene>
    <name evidence="1" type="ORF">M9458_003530</name>
</gene>